<reference evidence="1 2" key="1">
    <citation type="submission" date="2018-09" db="EMBL/GenBank/DDBJ databases">
        <title>Phylogenetic diversity of Pectobacterium and Dickeya strains causing blackleg disease of potato in Morocco.</title>
        <authorList>
            <person name="Oulghazi S."/>
            <person name="Moumni M."/>
            <person name="Faure D."/>
        </authorList>
    </citation>
    <scope>NUCLEOTIDE SEQUENCE [LARGE SCALE GENOMIC DNA]</scope>
    <source>
        <strain evidence="1 2">S4.16.03.LID</strain>
    </source>
</reference>
<evidence type="ECO:0000313" key="1">
    <source>
        <dbReference type="EMBL" id="RJL70442.1"/>
    </source>
</evidence>
<proteinExistence type="predicted"/>
<comment type="caution">
    <text evidence="1">The sequence shown here is derived from an EMBL/GenBank/DDBJ whole genome shotgun (WGS) entry which is preliminary data.</text>
</comment>
<protein>
    <submittedName>
        <fullName evidence="1">Uncharacterized protein</fullName>
    </submittedName>
</protein>
<gene>
    <name evidence="1" type="ORF">D5077_14005</name>
</gene>
<dbReference type="Proteomes" id="UP000266633">
    <property type="component" value="Unassembled WGS sequence"/>
</dbReference>
<feature type="non-terminal residue" evidence="1">
    <location>
        <position position="1"/>
    </location>
</feature>
<sequence>PLPCQWRRIIGSSSGLTSDKCKKIINRMVFRQNEQEYSNVRLFNGIKRQNSGKQSAINFFCRPNPE</sequence>
<evidence type="ECO:0000313" key="2">
    <source>
        <dbReference type="Proteomes" id="UP000266633"/>
    </source>
</evidence>
<keyword evidence="2" id="KW-1185">Reference proteome</keyword>
<accession>A0ABX9NPL8</accession>
<name>A0ABX9NPL8_9GAMM</name>
<dbReference type="EMBL" id="QZDO01000047">
    <property type="protein sequence ID" value="RJL70442.1"/>
    <property type="molecule type" value="Genomic_DNA"/>
</dbReference>
<organism evidence="1 2">
    <name type="scientific">Dickeya dianthicola</name>
    <dbReference type="NCBI Taxonomy" id="204039"/>
    <lineage>
        <taxon>Bacteria</taxon>
        <taxon>Pseudomonadati</taxon>
        <taxon>Pseudomonadota</taxon>
        <taxon>Gammaproteobacteria</taxon>
        <taxon>Enterobacterales</taxon>
        <taxon>Pectobacteriaceae</taxon>
        <taxon>Dickeya</taxon>
    </lineage>
</organism>